<evidence type="ECO:0000259" key="1">
    <source>
        <dbReference type="Pfam" id="PF25791"/>
    </source>
</evidence>
<dbReference type="InterPro" id="IPR058037">
    <property type="entry name" value="BREX_BrxC_helical"/>
</dbReference>
<dbReference type="Pfam" id="PF25791">
    <property type="entry name" value="WHD_BREX_BrxC"/>
    <property type="match status" value="1"/>
</dbReference>
<evidence type="ECO:0008006" key="5">
    <source>
        <dbReference type="Google" id="ProtNLM"/>
    </source>
</evidence>
<dbReference type="AlphaFoldDB" id="A0A1H1E113"/>
<evidence type="ECO:0000313" key="4">
    <source>
        <dbReference type="Proteomes" id="UP000199627"/>
    </source>
</evidence>
<feature type="domain" description="Probable ATP-binding protein BrxC alpha-helical" evidence="2">
    <location>
        <begin position="874"/>
        <end position="992"/>
    </location>
</feature>
<proteinExistence type="predicted"/>
<dbReference type="EMBL" id="FNKL01000003">
    <property type="protein sequence ID" value="SDQ82333.1"/>
    <property type="molecule type" value="Genomic_DNA"/>
</dbReference>
<dbReference type="NCBIfam" id="NF033441">
    <property type="entry name" value="BREX_BrxC"/>
    <property type="match status" value="1"/>
</dbReference>
<protein>
    <recommendedName>
        <fullName evidence="5">BREX system P-loop protein BrxC</fullName>
    </recommendedName>
</protein>
<evidence type="ECO:0000259" key="2">
    <source>
        <dbReference type="Pfam" id="PF25792"/>
    </source>
</evidence>
<organism evidence="3 4">
    <name type="scientific">Chryseobacterium soldanellicola</name>
    <dbReference type="NCBI Taxonomy" id="311333"/>
    <lineage>
        <taxon>Bacteria</taxon>
        <taxon>Pseudomonadati</taxon>
        <taxon>Bacteroidota</taxon>
        <taxon>Flavobacteriia</taxon>
        <taxon>Flavobacteriales</taxon>
        <taxon>Weeksellaceae</taxon>
        <taxon>Chryseobacterium group</taxon>
        <taxon>Chryseobacterium</taxon>
    </lineage>
</organism>
<reference evidence="4" key="1">
    <citation type="submission" date="2016-10" db="EMBL/GenBank/DDBJ databases">
        <authorList>
            <person name="Varghese N."/>
            <person name="Submissions S."/>
        </authorList>
    </citation>
    <scope>NUCLEOTIDE SEQUENCE [LARGE SCALE GENOMIC DNA]</scope>
    <source>
        <strain evidence="4">DSM 17072</strain>
    </source>
</reference>
<name>A0A1H1E113_9FLAO</name>
<dbReference type="InterPro" id="IPR058038">
    <property type="entry name" value="BREX_BrxC_wHTH"/>
</dbReference>
<dbReference type="RefSeq" id="WP_089756260.1">
    <property type="nucleotide sequence ID" value="NZ_FNKL01000003.1"/>
</dbReference>
<feature type="domain" description="Probable ATP-binding protein BrxC winged helix-turn-helix" evidence="1">
    <location>
        <begin position="756"/>
        <end position="846"/>
    </location>
</feature>
<sequence>MELKEIFARDINRHINPAVVVGQLDKDYIDQEIKEYVFTTDIIGNLFKFINAIANKKEGKTGIWISGYYGSGKSHFIKYLFYCLNRATRKEAFESYKEVLKNSKQLDELSEVTLSNVQLIENKLDKLEVQEIIFNIDYVSQHIKNNNTITRILFNELNAKRGYNKTNIAVAMLIEKRLDQKGQLQSFKDRVREVVGERWNSKTVTNHIQLKLAKIIDVVAEFDADIDKEALRSAIRSDRDFTIEELVAELKEYIQSQPEDFRLVFLMDEVSQYIGNNTDLLLNLQTIVEGFGEHLNNKVWVVCTAQQDLGNLVTETGKKSDGFGKIIGRFETLISLDSQDAAYITQKRVLEKSTDGTKALTQYYKENKGAIENQFVLGHSLYQSYADAENFYLAYPFIPYQFRLISDVFSSFSKVGFVGEGVKNTERAILGITHFTAQKQSEQEVGYFISFDNFFNENLQSNLTHSARAILDRGRSIDFDTEIKQFAYRVINVLFMVSNLEEAISISFPATVENISLLLLNEVKTVKAELQNSVQKVLDILVDKNIVQVSEGKYRFLDDEGIKVANTIAQTEVNANTRLKYFYEQMIRKSLRPESSVKLGNRNIKVNISVDDKEEATGGDFKIKFVVYDPTDPEHQALNVAANELNININEWFNTDQEFKKDFLTYCKTTKYLEDNRSTATGGKVKTLEEFSQNNAKLLKDLQLRFEKAWSHVSFTSAQRVIPANGVGVANPAARYQEMVSKHLESLYKYNQWGESFAQSNTELQSAIEKSIKMPTIDNELDLAEAEVNNKISQSGNEMNLSDLVKLFEKAPYGWKDIATLHIVFNIVKKKHRALFYLNDEMELKQYFDKAINSSSRNSIEVKSSKEYNQEDIEAFKKAVKNIFVTYSFVSGQTVAEMLSDFHEFLGKNLIEINRYKEQYEGYPFTITLKNFLKRLTEIKEIKSNDKLIQKLLENSSSLQTERDAFADLKDFIDNNFSSYNEIRNFVSAEKSNLEKLGETYEERVKEINVYLNNETQPALDFPTYRKMYKDLKKAQEALLDQYRQHAIAAYNEIFDELETEIKKTNLSPNSIPEREYIINRLQKSKDLNFLDLELYKKDDFRLNNLKTIADTVIKIQVSEGGGDEQKYGSKLETINLSSTFAGKTISSAEEVDQLVEKLKNKLMVELGKNGKIFLK</sequence>
<accession>A0A1H1E113</accession>
<dbReference type="InterPro" id="IPR027417">
    <property type="entry name" value="P-loop_NTPase"/>
</dbReference>
<gene>
    <name evidence="3" type="ORF">SAMN05421664_2735</name>
</gene>
<dbReference type="Proteomes" id="UP000199627">
    <property type="component" value="Unassembled WGS sequence"/>
</dbReference>
<dbReference type="InterPro" id="IPR047679">
    <property type="entry name" value="BREX_BrxC"/>
</dbReference>
<evidence type="ECO:0000313" key="3">
    <source>
        <dbReference type="EMBL" id="SDQ82333.1"/>
    </source>
</evidence>
<dbReference type="SUPFAM" id="SSF52540">
    <property type="entry name" value="P-loop containing nucleoside triphosphate hydrolases"/>
    <property type="match status" value="2"/>
</dbReference>
<dbReference type="Pfam" id="PF25792">
    <property type="entry name" value="BREX_BrxC_helical"/>
    <property type="match status" value="1"/>
</dbReference>
<keyword evidence="4" id="KW-1185">Reference proteome</keyword>
<dbReference type="OrthoDB" id="3201900at2"/>
<dbReference type="STRING" id="311333.SAMN05421664_2735"/>